<feature type="binding site" evidence="10">
    <location>
        <begin position="112"/>
        <end position="115"/>
    </location>
    <ligand>
        <name>GTP</name>
        <dbReference type="ChEBI" id="CHEBI:37565"/>
    </ligand>
</feature>
<dbReference type="InterPro" id="IPR027417">
    <property type="entry name" value="P-loop_NTPase"/>
</dbReference>
<comment type="caution">
    <text evidence="13">The sequence shown here is derived from an EMBL/GenBank/DDBJ whole genome shotgun (WGS) entry which is preliminary data.</text>
</comment>
<dbReference type="Gene3D" id="3.40.50.300">
    <property type="entry name" value="P-loop containing nucleotide triphosphate hydrolases"/>
    <property type="match status" value="1"/>
</dbReference>
<dbReference type="Gene3D" id="1.10.40.50">
    <property type="entry name" value="Probable gtpase engc, domain 3"/>
    <property type="match status" value="1"/>
</dbReference>
<dbReference type="InterPro" id="IPR010914">
    <property type="entry name" value="RsgA_GTPase_dom"/>
</dbReference>
<dbReference type="Proteomes" id="UP000824250">
    <property type="component" value="Unassembled WGS sequence"/>
</dbReference>
<dbReference type="PANTHER" id="PTHR32120:SF11">
    <property type="entry name" value="SMALL RIBOSOMAL SUBUNIT BIOGENESIS GTPASE RSGA 1, MITOCHONDRIAL-RELATED"/>
    <property type="match status" value="1"/>
</dbReference>
<comment type="cofactor">
    <cofactor evidence="10">
        <name>Zn(2+)</name>
        <dbReference type="ChEBI" id="CHEBI:29105"/>
    </cofactor>
    <text evidence="10">Binds 1 zinc ion per subunit.</text>
</comment>
<dbReference type="InterPro" id="IPR031944">
    <property type="entry name" value="RsgA_N"/>
</dbReference>
<dbReference type="CDD" id="cd04466">
    <property type="entry name" value="S1_YloQ_GTPase"/>
    <property type="match status" value="1"/>
</dbReference>
<dbReference type="SUPFAM" id="SSF50249">
    <property type="entry name" value="Nucleic acid-binding proteins"/>
    <property type="match status" value="1"/>
</dbReference>
<dbReference type="AlphaFoldDB" id="A0A9D1D646"/>
<dbReference type="PROSITE" id="PS50936">
    <property type="entry name" value="ENGC_GTPASE"/>
    <property type="match status" value="1"/>
</dbReference>
<evidence type="ECO:0000256" key="1">
    <source>
        <dbReference type="ARBA" id="ARBA00022490"/>
    </source>
</evidence>
<reference evidence="13" key="1">
    <citation type="submission" date="2020-10" db="EMBL/GenBank/DDBJ databases">
        <authorList>
            <person name="Gilroy R."/>
        </authorList>
    </citation>
    <scope>NUCLEOTIDE SEQUENCE</scope>
    <source>
        <strain evidence="13">CHK180-2868</strain>
    </source>
</reference>
<dbReference type="GO" id="GO:0046872">
    <property type="term" value="F:metal ion binding"/>
    <property type="evidence" value="ECO:0007669"/>
    <property type="project" value="UniProtKB-KW"/>
</dbReference>
<comment type="subunit">
    <text evidence="10">Monomer. Associates with 30S ribosomal subunit, binds 16S rRNA.</text>
</comment>
<evidence type="ECO:0000259" key="11">
    <source>
        <dbReference type="PROSITE" id="PS50936"/>
    </source>
</evidence>
<dbReference type="SUPFAM" id="SSF52540">
    <property type="entry name" value="P-loop containing nucleoside triphosphate hydrolases"/>
    <property type="match status" value="1"/>
</dbReference>
<evidence type="ECO:0000256" key="3">
    <source>
        <dbReference type="ARBA" id="ARBA00022723"/>
    </source>
</evidence>
<comment type="similarity">
    <text evidence="10">Belongs to the TRAFAC class YlqF/YawG GTPase family. RsgA subfamily.</text>
</comment>
<dbReference type="InterPro" id="IPR012340">
    <property type="entry name" value="NA-bd_OB-fold"/>
</dbReference>
<dbReference type="HAMAP" id="MF_01820">
    <property type="entry name" value="GTPase_RsgA"/>
    <property type="match status" value="1"/>
</dbReference>
<dbReference type="InterPro" id="IPR004881">
    <property type="entry name" value="Ribosome_biogen_GTPase_RsgA"/>
</dbReference>
<dbReference type="GO" id="GO:0005525">
    <property type="term" value="F:GTP binding"/>
    <property type="evidence" value="ECO:0007669"/>
    <property type="project" value="UniProtKB-UniRule"/>
</dbReference>
<keyword evidence="3 10" id="KW-0479">Metal-binding</keyword>
<keyword evidence="4 10" id="KW-0699">rRNA-binding</keyword>
<evidence type="ECO:0000313" key="13">
    <source>
        <dbReference type="EMBL" id="HIR05264.1"/>
    </source>
</evidence>
<feature type="binding site" evidence="10">
    <location>
        <position position="258"/>
    </location>
    <ligand>
        <name>Zn(2+)</name>
        <dbReference type="ChEBI" id="CHEBI:29105"/>
    </ligand>
</feature>
<evidence type="ECO:0000256" key="7">
    <source>
        <dbReference type="ARBA" id="ARBA00022833"/>
    </source>
</evidence>
<dbReference type="PROSITE" id="PS51721">
    <property type="entry name" value="G_CP"/>
    <property type="match status" value="1"/>
</dbReference>
<evidence type="ECO:0000313" key="14">
    <source>
        <dbReference type="Proteomes" id="UP000824250"/>
    </source>
</evidence>
<dbReference type="EMBL" id="DVGC01000027">
    <property type="protein sequence ID" value="HIR05264.1"/>
    <property type="molecule type" value="Genomic_DNA"/>
</dbReference>
<evidence type="ECO:0000256" key="10">
    <source>
        <dbReference type="HAMAP-Rule" id="MF_01820"/>
    </source>
</evidence>
<name>A0A9D1D646_9FIRM</name>
<keyword evidence="2 10" id="KW-0690">Ribosome biogenesis</keyword>
<feature type="binding site" evidence="10">
    <location>
        <position position="250"/>
    </location>
    <ligand>
        <name>Zn(2+)</name>
        <dbReference type="ChEBI" id="CHEBI:29105"/>
    </ligand>
</feature>
<reference evidence="13" key="2">
    <citation type="journal article" date="2021" name="PeerJ">
        <title>Extensive microbial diversity within the chicken gut microbiome revealed by metagenomics and culture.</title>
        <authorList>
            <person name="Gilroy R."/>
            <person name="Ravi A."/>
            <person name="Getino M."/>
            <person name="Pursley I."/>
            <person name="Horton D.L."/>
            <person name="Alikhan N.F."/>
            <person name="Baker D."/>
            <person name="Gharbi K."/>
            <person name="Hall N."/>
            <person name="Watson M."/>
            <person name="Adriaenssens E.M."/>
            <person name="Foster-Nyarko E."/>
            <person name="Jarju S."/>
            <person name="Secka A."/>
            <person name="Antonio M."/>
            <person name="Oren A."/>
            <person name="Chaudhuri R.R."/>
            <person name="La Ragione R."/>
            <person name="Hildebrand F."/>
            <person name="Pallen M.J."/>
        </authorList>
    </citation>
    <scope>NUCLEOTIDE SEQUENCE</scope>
    <source>
        <strain evidence="13">CHK180-2868</strain>
    </source>
</reference>
<dbReference type="GO" id="GO:0003924">
    <property type="term" value="F:GTPase activity"/>
    <property type="evidence" value="ECO:0007669"/>
    <property type="project" value="UniProtKB-UniRule"/>
</dbReference>
<gene>
    <name evidence="10 13" type="primary">rsgA</name>
    <name evidence="13" type="ORF">IAB28_04785</name>
</gene>
<comment type="subcellular location">
    <subcellularLocation>
        <location evidence="10">Cytoplasm</location>
    </subcellularLocation>
</comment>
<dbReference type="Gene3D" id="2.40.50.140">
    <property type="entry name" value="Nucleic acid-binding proteins"/>
    <property type="match status" value="1"/>
</dbReference>
<evidence type="ECO:0000256" key="9">
    <source>
        <dbReference type="ARBA" id="ARBA00023134"/>
    </source>
</evidence>
<feature type="binding site" evidence="10">
    <location>
        <position position="252"/>
    </location>
    <ligand>
        <name>Zn(2+)</name>
        <dbReference type="ChEBI" id="CHEBI:29105"/>
    </ligand>
</feature>
<evidence type="ECO:0000259" key="12">
    <source>
        <dbReference type="PROSITE" id="PS51721"/>
    </source>
</evidence>
<feature type="binding site" evidence="10">
    <location>
        <begin position="163"/>
        <end position="171"/>
    </location>
    <ligand>
        <name>GTP</name>
        <dbReference type="ChEBI" id="CHEBI:37565"/>
    </ligand>
</feature>
<evidence type="ECO:0000256" key="6">
    <source>
        <dbReference type="ARBA" id="ARBA00022801"/>
    </source>
</evidence>
<dbReference type="GO" id="GO:0005737">
    <property type="term" value="C:cytoplasm"/>
    <property type="evidence" value="ECO:0007669"/>
    <property type="project" value="UniProtKB-SubCell"/>
</dbReference>
<keyword evidence="9 10" id="KW-0342">GTP-binding</keyword>
<organism evidence="13 14">
    <name type="scientific">Candidatus Copromonas faecavium</name>
    <name type="common">nom. illeg.</name>
    <dbReference type="NCBI Taxonomy" id="2840740"/>
    <lineage>
        <taxon>Bacteria</taxon>
        <taxon>Bacillati</taxon>
        <taxon>Bacillota</taxon>
        <taxon>Clostridia</taxon>
        <taxon>Lachnospirales</taxon>
        <taxon>Lachnospiraceae</taxon>
        <taxon>Candidatus Copromonas (nom. illeg.)</taxon>
    </lineage>
</organism>
<feature type="domain" description="EngC GTPase" evidence="11">
    <location>
        <begin position="72"/>
        <end position="219"/>
    </location>
</feature>
<dbReference type="CDD" id="cd01854">
    <property type="entry name" value="YjeQ_EngC"/>
    <property type="match status" value="1"/>
</dbReference>
<evidence type="ECO:0000256" key="4">
    <source>
        <dbReference type="ARBA" id="ARBA00022730"/>
    </source>
</evidence>
<keyword evidence="5 10" id="KW-0547">Nucleotide-binding</keyword>
<proteinExistence type="inferred from homology"/>
<feature type="binding site" evidence="10">
    <location>
        <position position="245"/>
    </location>
    <ligand>
        <name>Zn(2+)</name>
        <dbReference type="ChEBI" id="CHEBI:29105"/>
    </ligand>
</feature>
<keyword evidence="8 10" id="KW-0694">RNA-binding</keyword>
<dbReference type="GO" id="GO:0019843">
    <property type="term" value="F:rRNA binding"/>
    <property type="evidence" value="ECO:0007669"/>
    <property type="project" value="UniProtKB-KW"/>
</dbReference>
<protein>
    <recommendedName>
        <fullName evidence="10">Small ribosomal subunit biogenesis GTPase RsgA</fullName>
        <ecNumber evidence="10">3.6.1.-</ecNumber>
    </recommendedName>
</protein>
<accession>A0A9D1D646</accession>
<evidence type="ECO:0000256" key="8">
    <source>
        <dbReference type="ARBA" id="ARBA00022884"/>
    </source>
</evidence>
<keyword evidence="1 10" id="KW-0963">Cytoplasm</keyword>
<evidence type="ECO:0000256" key="5">
    <source>
        <dbReference type="ARBA" id="ARBA00022741"/>
    </source>
</evidence>
<dbReference type="EC" id="3.6.1.-" evidence="10"/>
<sequence length="290" mass="32554">MTGKIIKGVGGFYYVHDRVSKVYECRARGVFRNLGIKPLVGDDVEIEILSGTEGNVTKILPRKNALIRPAVANIDQAMVVFAAADPKPNRNLLDRFLVTMGYQGVPVVLCINKADLDQEEQARKLAEIYEKAGYEVLLISALHDEDLEQVRSRLHGKTTALAGPSGVGKSTLTNRIQPEASMETGAVSEKIRRGRHTTRHSELFFVEPDTFLMDTPGFSSIFVDDMEPGKLAALFPEFESFVPQCRFLGCAHVGERECGIKDAVNRGEIDKERYENYRLIYEELKNKRRY</sequence>
<dbReference type="InterPro" id="IPR030378">
    <property type="entry name" value="G_CP_dom"/>
</dbReference>
<dbReference type="Pfam" id="PF03193">
    <property type="entry name" value="RsgA_GTPase"/>
    <property type="match status" value="1"/>
</dbReference>
<dbReference type="GO" id="GO:0042274">
    <property type="term" value="P:ribosomal small subunit biogenesis"/>
    <property type="evidence" value="ECO:0007669"/>
    <property type="project" value="UniProtKB-UniRule"/>
</dbReference>
<feature type="domain" description="CP-type G" evidence="12">
    <location>
        <begin position="63"/>
        <end position="221"/>
    </location>
</feature>
<keyword evidence="7 10" id="KW-0862">Zinc</keyword>
<dbReference type="Pfam" id="PF16745">
    <property type="entry name" value="RsgA_N"/>
    <property type="match status" value="1"/>
</dbReference>
<dbReference type="PANTHER" id="PTHR32120">
    <property type="entry name" value="SMALL RIBOSOMAL SUBUNIT BIOGENESIS GTPASE RSGA"/>
    <property type="match status" value="1"/>
</dbReference>
<dbReference type="NCBIfam" id="TIGR00157">
    <property type="entry name" value="ribosome small subunit-dependent GTPase A"/>
    <property type="match status" value="1"/>
</dbReference>
<evidence type="ECO:0000256" key="2">
    <source>
        <dbReference type="ARBA" id="ARBA00022517"/>
    </source>
</evidence>
<comment type="function">
    <text evidence="10">One of several proteins that assist in the late maturation steps of the functional core of the 30S ribosomal subunit. Helps release RbfA from mature subunits. May play a role in the assembly of ribosomal proteins into the subunit. Circularly permuted GTPase that catalyzes slow GTP hydrolysis, GTPase activity is stimulated by the 30S ribosomal subunit.</text>
</comment>
<keyword evidence="6 10" id="KW-0378">Hydrolase</keyword>